<dbReference type="Pfam" id="PF21530">
    <property type="entry name" value="Pif1_2B_dom"/>
    <property type="match status" value="1"/>
</dbReference>
<dbReference type="GO" id="GO:0006310">
    <property type="term" value="P:DNA recombination"/>
    <property type="evidence" value="ECO:0007669"/>
    <property type="project" value="UniProtKB-KW"/>
</dbReference>
<dbReference type="InterPro" id="IPR049163">
    <property type="entry name" value="Pif1-like_2B_dom"/>
</dbReference>
<comment type="caution">
    <text evidence="5">The sequence shown here is derived from an EMBL/GenBank/DDBJ whole genome shotgun (WGS) entry which is preliminary data.</text>
</comment>
<organism evidence="5 6">
    <name type="scientific">Aphis glycines</name>
    <name type="common">Soybean aphid</name>
    <dbReference type="NCBI Taxonomy" id="307491"/>
    <lineage>
        <taxon>Eukaryota</taxon>
        <taxon>Metazoa</taxon>
        <taxon>Ecdysozoa</taxon>
        <taxon>Arthropoda</taxon>
        <taxon>Hexapoda</taxon>
        <taxon>Insecta</taxon>
        <taxon>Pterygota</taxon>
        <taxon>Neoptera</taxon>
        <taxon>Paraneoptera</taxon>
        <taxon>Hemiptera</taxon>
        <taxon>Sternorrhyncha</taxon>
        <taxon>Aphidomorpha</taxon>
        <taxon>Aphidoidea</taxon>
        <taxon>Aphididae</taxon>
        <taxon>Aphidini</taxon>
        <taxon>Aphis</taxon>
        <taxon>Aphis</taxon>
    </lineage>
</organism>
<name>A0A6G0SXF6_APHGL</name>
<accession>A0A6G0SXF6</accession>
<keyword evidence="1" id="KW-0547">Nucleotide-binding</keyword>
<feature type="domain" description="DNA helicase Pif1-like DEAD-box helicase" evidence="2">
    <location>
        <begin position="976"/>
        <end position="1187"/>
    </location>
</feature>
<comment type="cofactor">
    <cofactor evidence="1">
        <name>Mg(2+)</name>
        <dbReference type="ChEBI" id="CHEBI:18420"/>
    </cofactor>
</comment>
<keyword evidence="1" id="KW-0227">DNA damage</keyword>
<sequence>MPSRKSTIGRSTANAKRVRLVRSNENSVERNNRLLQNRERNKNLRNVNAWFNKEYSAMNYDFTIDYKNDPMVTLGAMSIVCQYCLALKWKDESKGMCCSNGKIKLVEICPPPEPLNSLLTGDHPKHGEFKRNIRRYNNAFQMTSFKSRKIVEGNFMPTFKVQGQVYHLAGSLLPNRSDEYKFLQIYFIADPETQVTTRCNIDSRKLLDSSLIRSLQDMLHSHNIYIQSFKTAIESVPPNVPDYNIVIHASRVPTGEHRGRYNAPSTSEVAVVISGQQFHKRDIVLCSRDDNLKKISEIHRSYDSLQYPLMLCRGEDGYSIEIHQIDPHTGVPLQKTVSCMNYYCYRIMERQNNCNMLLRYGMLLNQYLVDQYSKIESERLAYIRNNQTTLRAENYIHLQDALNSNEPSTEIGQLVILPSSFTGGPRYLHEKTQDAMTYVKNYGKPDLFITVTCNPNWEEIKTNLHPNAQPQDRYDIVNRVFHLKIQKLLTLINKANIFGEPRCFMYTVEWQKRGLPHIHLLLWLKNKITPDQIDNVISAELPNKEDDPLLFNSVVRHMIHGPCGVLNTNSPCMTEGRCSKKFPKLFQSHTSTGDDGYPKYRRLSPEEGGQIAVIRNNDIDNRWVVPYNPLLLKIFDAHINVELCSSVKSIKYITKYINKGSDQATFSLDNRNEVEQFQSGRYICSSEAVWRILSFDVHERAPAIIHLAVHLENGQRVFFTQHNVNDIVNNPGDTTLTAFFKLCAKDEFAKTITYDKVPNYYTWNQSIKNFQRRKRGTPVENHPGVKKTDTLGRVYVVHPNNSECFYLRMLLHVIKGPISFASLRTVQGVTYDTFQEACKAMGLLEDDLQWENTLSEATVCCTSPSIRYLFAILIVFCQVTDPIRLWQNHRASMAEDVLFRKQKECPSDDINYDENIFNEALLELNKVVQSVSGKNITDFGLILSNNIDLNTNTEYLRETSYDSVRLLQVVQNERRLNSDQKTVYDAVMTSINNYEGKTFFLDAPGGTGKTFLINLLLAKIRTDRKIALAVASSGIAATLLEGGRTAHSTFKIPLKMSYDDTSSVCNISKQSNTAQLMRDCVFIVWDEASMSHKSSVEALDRTLRDLRNKNTLMGGCTVLFSGDFRQILPVVVRGTRADEVNASLKRSYIWPDITKLKLKTNMRILSSDQGNKTFADALLRVGNGQSLTRNGKIDLSELCFLMSNLMDLIENVYPDLPNISTKTPSWFQERAILSPTNDQVNKINDMILLKFNAPTKVYYSIDTVLDAEEAIHYPTEFLNSLSPSGTPPHKLIIKIGSPIILLRNLSPPKLCNGTRLQIKSLKNCLLECIILTGCGAGEMVLIPRIPMIPTNLPFQFKRLQFPVKLSFAMTINKAQGQTLNVAGLDLTVQCFSHGQLYVALSRVTCKQNLFVMAPEGETLNVVYPEIFNA</sequence>
<keyword evidence="1" id="KW-0347">Helicase</keyword>
<keyword evidence="1" id="KW-0067">ATP-binding</keyword>
<keyword evidence="6" id="KW-1185">Reference proteome</keyword>
<keyword evidence="1" id="KW-0378">Hydrolase</keyword>
<dbReference type="Gene3D" id="3.40.50.300">
    <property type="entry name" value="P-loop containing nucleotide triphosphate hydrolases"/>
    <property type="match status" value="1"/>
</dbReference>
<dbReference type="GO" id="GO:0043139">
    <property type="term" value="F:5'-3' DNA helicase activity"/>
    <property type="evidence" value="ECO:0007669"/>
    <property type="project" value="UniProtKB-EC"/>
</dbReference>
<evidence type="ECO:0000259" key="2">
    <source>
        <dbReference type="Pfam" id="PF05970"/>
    </source>
</evidence>
<evidence type="ECO:0000256" key="1">
    <source>
        <dbReference type="RuleBase" id="RU363044"/>
    </source>
</evidence>
<dbReference type="InterPro" id="IPR010285">
    <property type="entry name" value="DNA_helicase_pif1-like_DEAD"/>
</dbReference>
<evidence type="ECO:0000313" key="6">
    <source>
        <dbReference type="Proteomes" id="UP000475862"/>
    </source>
</evidence>
<dbReference type="GO" id="GO:0005524">
    <property type="term" value="F:ATP binding"/>
    <property type="evidence" value="ECO:0007669"/>
    <property type="project" value="UniProtKB-KW"/>
</dbReference>
<reference evidence="5 6" key="1">
    <citation type="submission" date="2019-08" db="EMBL/GenBank/DDBJ databases">
        <title>The genome of the soybean aphid Biotype 1, its phylome, world population structure and adaptation to the North American continent.</title>
        <authorList>
            <person name="Giordano R."/>
            <person name="Donthu R.K."/>
            <person name="Hernandez A.G."/>
            <person name="Wright C.L."/>
            <person name="Zimin A.V."/>
        </authorList>
    </citation>
    <scope>NUCLEOTIDE SEQUENCE [LARGE SCALE GENOMIC DNA]</scope>
    <source>
        <tissue evidence="5">Whole aphids</tissue>
    </source>
</reference>
<feature type="domain" description="DNA helicase Pif1-like 2B" evidence="4">
    <location>
        <begin position="1276"/>
        <end position="1321"/>
    </location>
</feature>
<dbReference type="CDD" id="cd18809">
    <property type="entry name" value="SF1_C_RecD"/>
    <property type="match status" value="1"/>
</dbReference>
<protein>
    <recommendedName>
        <fullName evidence="1">ATP-dependent DNA helicase</fullName>
        <ecNumber evidence="1">5.6.2.3</ecNumber>
    </recommendedName>
</protein>
<dbReference type="Proteomes" id="UP000475862">
    <property type="component" value="Unassembled WGS sequence"/>
</dbReference>
<comment type="catalytic activity">
    <reaction evidence="1">
        <text>ATP + H2O = ADP + phosphate + H(+)</text>
        <dbReference type="Rhea" id="RHEA:13065"/>
        <dbReference type="ChEBI" id="CHEBI:15377"/>
        <dbReference type="ChEBI" id="CHEBI:15378"/>
        <dbReference type="ChEBI" id="CHEBI:30616"/>
        <dbReference type="ChEBI" id="CHEBI:43474"/>
        <dbReference type="ChEBI" id="CHEBI:456216"/>
        <dbReference type="EC" id="5.6.2.3"/>
    </reaction>
</comment>
<dbReference type="GO" id="GO:0006281">
    <property type="term" value="P:DNA repair"/>
    <property type="evidence" value="ECO:0007669"/>
    <property type="project" value="UniProtKB-KW"/>
</dbReference>
<comment type="similarity">
    <text evidence="1">Belongs to the helicase family.</text>
</comment>
<dbReference type="InterPro" id="IPR027417">
    <property type="entry name" value="P-loop_NTPase"/>
</dbReference>
<dbReference type="Pfam" id="PF05970">
    <property type="entry name" value="PIF1"/>
    <property type="match status" value="1"/>
</dbReference>
<evidence type="ECO:0000313" key="5">
    <source>
        <dbReference type="EMBL" id="KAE9523080.1"/>
    </source>
</evidence>
<dbReference type="EC" id="5.6.2.3" evidence="1"/>
<dbReference type="SUPFAM" id="SSF52540">
    <property type="entry name" value="P-loop containing nucleoside triphosphate hydrolases"/>
    <property type="match status" value="2"/>
</dbReference>
<evidence type="ECO:0000259" key="3">
    <source>
        <dbReference type="Pfam" id="PF14214"/>
    </source>
</evidence>
<dbReference type="InterPro" id="IPR025476">
    <property type="entry name" value="Helitron_helicase-like"/>
</dbReference>
<dbReference type="EMBL" id="VYZN01000354">
    <property type="protein sequence ID" value="KAE9523080.1"/>
    <property type="molecule type" value="Genomic_DNA"/>
</dbReference>
<dbReference type="OrthoDB" id="6607820at2759"/>
<dbReference type="GO" id="GO:0016787">
    <property type="term" value="F:hydrolase activity"/>
    <property type="evidence" value="ECO:0007669"/>
    <property type="project" value="UniProtKB-KW"/>
</dbReference>
<feature type="domain" description="Helitron helicase-like" evidence="3">
    <location>
        <begin position="342"/>
        <end position="522"/>
    </location>
</feature>
<keyword evidence="1" id="KW-0234">DNA repair</keyword>
<dbReference type="PANTHER" id="PTHR10492">
    <property type="match status" value="1"/>
</dbReference>
<evidence type="ECO:0000259" key="4">
    <source>
        <dbReference type="Pfam" id="PF21530"/>
    </source>
</evidence>
<dbReference type="GO" id="GO:0000723">
    <property type="term" value="P:telomere maintenance"/>
    <property type="evidence" value="ECO:0007669"/>
    <property type="project" value="InterPro"/>
</dbReference>
<proteinExistence type="inferred from homology"/>
<dbReference type="PANTHER" id="PTHR10492:SF57">
    <property type="entry name" value="ATP-DEPENDENT DNA HELICASE"/>
    <property type="match status" value="1"/>
</dbReference>
<gene>
    <name evidence="5" type="ORF">AGLY_016521</name>
</gene>
<dbReference type="Pfam" id="PF14214">
    <property type="entry name" value="Helitron_like_N"/>
    <property type="match status" value="1"/>
</dbReference>
<keyword evidence="1" id="KW-0233">DNA recombination</keyword>